<protein>
    <recommendedName>
        <fullName evidence="3">Co-chaperone DjlA N-terminal domain-containing protein</fullName>
    </recommendedName>
</protein>
<sequence length="149" mass="16572">MSNPTLGINHVQVFVQGMSEVSHCDGVHPAEMTMLRGFYDACQRDASAITRFDDLINTPLSLEHARQVLDSGELRTEFLRSCVFLGYADGSYSAKERARIVEFAKALSVETESLHEIEAEVADVLMSQMAPLQNIDAVREVARKTLPQE</sequence>
<keyword evidence="2" id="KW-1185">Reference proteome</keyword>
<reference evidence="1 2" key="1">
    <citation type="submission" date="2024-07" db="EMBL/GenBank/DDBJ databases">
        <title>Uliginosibacterium flavum JJ3220;KACC:17644.</title>
        <authorList>
            <person name="Kim M.K."/>
        </authorList>
    </citation>
    <scope>NUCLEOTIDE SEQUENCE [LARGE SCALE GENOMIC DNA]</scope>
    <source>
        <strain evidence="1 2">KACC:17644</strain>
    </source>
</reference>
<gene>
    <name evidence="1" type="ORF">ABXR19_12535</name>
</gene>
<dbReference type="RefSeq" id="WP_354601485.1">
    <property type="nucleotide sequence ID" value="NZ_JBEWZI010000012.1"/>
</dbReference>
<dbReference type="SUPFAM" id="SSF158682">
    <property type="entry name" value="TerB-like"/>
    <property type="match status" value="1"/>
</dbReference>
<accession>A0ABV2TM74</accession>
<dbReference type="Proteomes" id="UP001549691">
    <property type="component" value="Unassembled WGS sequence"/>
</dbReference>
<evidence type="ECO:0000313" key="1">
    <source>
        <dbReference type="EMBL" id="MET7015022.1"/>
    </source>
</evidence>
<dbReference type="EMBL" id="JBEWZI010000012">
    <property type="protein sequence ID" value="MET7015022.1"/>
    <property type="molecule type" value="Genomic_DNA"/>
</dbReference>
<evidence type="ECO:0008006" key="3">
    <source>
        <dbReference type="Google" id="ProtNLM"/>
    </source>
</evidence>
<proteinExistence type="predicted"/>
<organism evidence="1 2">
    <name type="scientific">Uliginosibacterium flavum</name>
    <dbReference type="NCBI Taxonomy" id="1396831"/>
    <lineage>
        <taxon>Bacteria</taxon>
        <taxon>Pseudomonadati</taxon>
        <taxon>Pseudomonadota</taxon>
        <taxon>Betaproteobacteria</taxon>
        <taxon>Rhodocyclales</taxon>
        <taxon>Zoogloeaceae</taxon>
        <taxon>Uliginosibacterium</taxon>
    </lineage>
</organism>
<comment type="caution">
    <text evidence="1">The sequence shown here is derived from an EMBL/GenBank/DDBJ whole genome shotgun (WGS) entry which is preliminary data.</text>
</comment>
<dbReference type="Gene3D" id="1.10.3680.10">
    <property type="entry name" value="TerB-like"/>
    <property type="match status" value="1"/>
</dbReference>
<dbReference type="InterPro" id="IPR029024">
    <property type="entry name" value="TerB-like"/>
</dbReference>
<dbReference type="CDD" id="cd07177">
    <property type="entry name" value="terB_like"/>
    <property type="match status" value="1"/>
</dbReference>
<name>A0ABV2TM74_9RHOO</name>
<evidence type="ECO:0000313" key="2">
    <source>
        <dbReference type="Proteomes" id="UP001549691"/>
    </source>
</evidence>